<feature type="domain" description="Competence protein CoiA-like N-terminal" evidence="2">
    <location>
        <begin position="22"/>
        <end position="61"/>
    </location>
</feature>
<dbReference type="Pfam" id="PF25166">
    <property type="entry name" value="CoiA_C"/>
    <property type="match status" value="1"/>
</dbReference>
<dbReference type="InterPro" id="IPR010330">
    <property type="entry name" value="CoiA_nuc"/>
</dbReference>
<feature type="domain" description="Competence protein CoiA nuclease-like" evidence="1">
    <location>
        <begin position="68"/>
        <end position="219"/>
    </location>
</feature>
<organism evidence="4 5">
    <name type="scientific">Guptibacillus hwajinpoensis</name>
    <dbReference type="NCBI Taxonomy" id="208199"/>
    <lineage>
        <taxon>Bacteria</taxon>
        <taxon>Bacillati</taxon>
        <taxon>Bacillota</taxon>
        <taxon>Bacilli</taxon>
        <taxon>Bacillales</taxon>
        <taxon>Guptibacillaceae</taxon>
        <taxon>Guptibacillus</taxon>
    </lineage>
</organism>
<dbReference type="Proteomes" id="UP000035996">
    <property type="component" value="Unassembled WGS sequence"/>
</dbReference>
<evidence type="ECO:0000313" key="4">
    <source>
        <dbReference type="EMBL" id="KMM38891.1"/>
    </source>
</evidence>
<proteinExistence type="predicted"/>
<comment type="caution">
    <text evidence="4">The sequence shown here is derived from an EMBL/GenBank/DDBJ whole genome shotgun (WGS) entry which is preliminary data.</text>
</comment>
<dbReference type="InterPro" id="IPR021176">
    <property type="entry name" value="Competence-induced_CoiA"/>
</dbReference>
<dbReference type="Pfam" id="PF06054">
    <property type="entry name" value="CoiA_nuc"/>
    <property type="match status" value="1"/>
</dbReference>
<evidence type="ECO:0000313" key="5">
    <source>
        <dbReference type="Proteomes" id="UP000035996"/>
    </source>
</evidence>
<sequence>MLTAHLKDGTLFNLADPNHVLKDLRKLRNLQYFCPTCKERVIMKLGEKRVWHFSHHVSDFCIGNWERESNYHLSGKKQLYEWVKKENLDVKLEYYLHSSKQRPDLLLPSRRIAIEYQCSSIDDRTLRQRTTDYDSLGYDVRWIFGAVRYKSKYRSIQSISAMEWSAVHYANGNPMLTYYCPEQQKFAFVTIFYTLTPTKTVCSTSYYPSSSLTLSNLLVSPPKSVNSIDHTSLWLKQKRIWRQNPHGEKSFAYFYLRKLLYSKGYSTRMFPCEAGILSPYNYWLSTPPYLWQTWVLVCFLPTVSIGNQFTFDTILRSFQQVISINLIQVRTSIGEKRSNEALALKGYLNQLIRLKVVKERDNERYEKLYQPQMNRDIDRCYELDLAILRRLQ</sequence>
<name>A0A0J6CRF9_9BACL</name>
<feature type="domain" description="Competence protein CoiA C-terminal" evidence="3">
    <location>
        <begin position="233"/>
        <end position="368"/>
    </location>
</feature>
<protein>
    <recommendedName>
        <fullName evidence="6">Competence protein CoiA</fullName>
    </recommendedName>
</protein>
<reference evidence="4" key="1">
    <citation type="submission" date="2015-06" db="EMBL/GenBank/DDBJ databases">
        <authorList>
            <person name="Liu B."/>
            <person name="Wang J."/>
            <person name="Zhu Y."/>
            <person name="Liu G."/>
            <person name="Chen Q."/>
            <person name="Zheng C."/>
            <person name="Che J."/>
            <person name="Ge C."/>
            <person name="Shi H."/>
            <person name="Pan Z."/>
            <person name="Liu X."/>
        </authorList>
    </citation>
    <scope>NUCLEOTIDE SEQUENCE [LARGE SCALE GENOMIC DNA]</scope>
    <source>
        <strain evidence="4">DSM 16346</strain>
    </source>
</reference>
<dbReference type="OrthoDB" id="3784230at2"/>
<dbReference type="STRING" id="157733.AB986_06445"/>
<keyword evidence="5" id="KW-1185">Reference proteome</keyword>
<dbReference type="RefSeq" id="WP_048310043.1">
    <property type="nucleotide sequence ID" value="NZ_CP119526.1"/>
</dbReference>
<dbReference type="InterPro" id="IPR057252">
    <property type="entry name" value="CoiA_C"/>
</dbReference>
<evidence type="ECO:0000259" key="3">
    <source>
        <dbReference type="Pfam" id="PF25166"/>
    </source>
</evidence>
<accession>A0A0J6CRF9</accession>
<dbReference type="Pfam" id="PF25164">
    <property type="entry name" value="CoiA_N"/>
    <property type="match status" value="1"/>
</dbReference>
<evidence type="ECO:0000259" key="1">
    <source>
        <dbReference type="Pfam" id="PF06054"/>
    </source>
</evidence>
<dbReference type="AlphaFoldDB" id="A0A0J6CRF9"/>
<evidence type="ECO:0008006" key="6">
    <source>
        <dbReference type="Google" id="ProtNLM"/>
    </source>
</evidence>
<gene>
    <name evidence="4" type="ORF">AB986_06445</name>
</gene>
<dbReference type="InterPro" id="IPR057253">
    <property type="entry name" value="CoiA-like_N"/>
</dbReference>
<dbReference type="EMBL" id="LELK01000001">
    <property type="protein sequence ID" value="KMM38891.1"/>
    <property type="molecule type" value="Genomic_DNA"/>
</dbReference>
<dbReference type="PIRSF" id="PIRSF007487">
    <property type="entry name" value="Competence-induced_CoiA_bac"/>
    <property type="match status" value="1"/>
</dbReference>
<evidence type="ECO:0000259" key="2">
    <source>
        <dbReference type="Pfam" id="PF25164"/>
    </source>
</evidence>